<dbReference type="SUPFAM" id="SSF50494">
    <property type="entry name" value="Trypsin-like serine proteases"/>
    <property type="match status" value="3"/>
</dbReference>
<feature type="domain" description="Peptidase S1" evidence="8">
    <location>
        <begin position="669"/>
        <end position="904"/>
    </location>
</feature>
<accession>A0A498LI68</accession>
<dbReference type="PROSITE" id="PS00134">
    <property type="entry name" value="TRYPSIN_HIS"/>
    <property type="match status" value="3"/>
</dbReference>
<dbReference type="EMBL" id="QBIY01013338">
    <property type="protein sequence ID" value="RXN07798.1"/>
    <property type="molecule type" value="Genomic_DNA"/>
</dbReference>
<keyword evidence="12" id="KW-1185">Reference proteome</keyword>
<protein>
    <submittedName>
        <fullName evidence="11">Transmembrane protease serine 9-like protein</fullName>
    </submittedName>
</protein>
<dbReference type="Pfam" id="PF01033">
    <property type="entry name" value="Somatomedin_B"/>
    <property type="match status" value="2"/>
</dbReference>
<evidence type="ECO:0000256" key="3">
    <source>
        <dbReference type="ARBA" id="ARBA00022801"/>
    </source>
</evidence>
<evidence type="ECO:0000256" key="6">
    <source>
        <dbReference type="RuleBase" id="RU363034"/>
    </source>
</evidence>
<dbReference type="PROSITE" id="PS50958">
    <property type="entry name" value="SMB_2"/>
    <property type="match status" value="3"/>
</dbReference>
<dbReference type="Gene3D" id="2.40.10.10">
    <property type="entry name" value="Trypsin-like serine proteases"/>
    <property type="match status" value="3"/>
</dbReference>
<evidence type="ECO:0000259" key="9">
    <source>
        <dbReference type="PROSITE" id="PS50958"/>
    </source>
</evidence>
<organism evidence="11 12">
    <name type="scientific">Labeo rohita</name>
    <name type="common">Indian major carp</name>
    <name type="synonym">Cyprinus rohita</name>
    <dbReference type="NCBI Taxonomy" id="84645"/>
    <lineage>
        <taxon>Eukaryota</taxon>
        <taxon>Metazoa</taxon>
        <taxon>Chordata</taxon>
        <taxon>Craniata</taxon>
        <taxon>Vertebrata</taxon>
        <taxon>Euteleostomi</taxon>
        <taxon>Actinopterygii</taxon>
        <taxon>Neopterygii</taxon>
        <taxon>Teleostei</taxon>
        <taxon>Ostariophysi</taxon>
        <taxon>Cypriniformes</taxon>
        <taxon>Cyprinidae</taxon>
        <taxon>Labeoninae</taxon>
        <taxon>Labeonini</taxon>
        <taxon>Labeo</taxon>
    </lineage>
</organism>
<feature type="signal peptide" evidence="7">
    <location>
        <begin position="1"/>
        <end position="29"/>
    </location>
</feature>
<dbReference type="Gene3D" id="4.10.410.20">
    <property type="match status" value="2"/>
</dbReference>
<gene>
    <name evidence="11" type="ORF">ROHU_011705</name>
    <name evidence="10" type="ORF">ROHU_032162</name>
</gene>
<keyword evidence="1 6" id="KW-0645">Protease</keyword>
<dbReference type="GO" id="GO:0006508">
    <property type="term" value="P:proteolysis"/>
    <property type="evidence" value="ECO:0007669"/>
    <property type="project" value="UniProtKB-KW"/>
</dbReference>
<evidence type="ECO:0000256" key="2">
    <source>
        <dbReference type="ARBA" id="ARBA00022729"/>
    </source>
</evidence>
<feature type="chain" id="PRO_5036117604" evidence="7">
    <location>
        <begin position="30"/>
        <end position="963"/>
    </location>
</feature>
<dbReference type="PROSITE" id="PS00135">
    <property type="entry name" value="TRYPSIN_SER"/>
    <property type="match status" value="3"/>
</dbReference>
<feature type="domain" description="Peptidase S1" evidence="8">
    <location>
        <begin position="360"/>
        <end position="593"/>
    </location>
</feature>
<feature type="domain" description="Peptidase S1" evidence="8">
    <location>
        <begin position="43"/>
        <end position="295"/>
    </location>
</feature>
<keyword evidence="11" id="KW-0812">Transmembrane</keyword>
<reference evidence="11 12" key="1">
    <citation type="submission" date="2018-03" db="EMBL/GenBank/DDBJ databases">
        <title>Draft genome sequence of Rohu Carp (Labeo rohita).</title>
        <authorList>
            <person name="Das P."/>
            <person name="Kushwaha B."/>
            <person name="Joshi C.G."/>
            <person name="Kumar D."/>
            <person name="Nagpure N.S."/>
            <person name="Sahoo L."/>
            <person name="Das S.P."/>
            <person name="Bit A."/>
            <person name="Patnaik S."/>
            <person name="Meher P.K."/>
            <person name="Jayasankar P."/>
            <person name="Koringa P.G."/>
            <person name="Patel N.V."/>
            <person name="Hinsu A.T."/>
            <person name="Kumar R."/>
            <person name="Pandey M."/>
            <person name="Agarwal S."/>
            <person name="Srivastava S."/>
            <person name="Singh M."/>
            <person name="Iquebal M.A."/>
            <person name="Jaiswal S."/>
            <person name="Angadi U.B."/>
            <person name="Kumar N."/>
            <person name="Raza M."/>
            <person name="Shah T.M."/>
            <person name="Rai A."/>
            <person name="Jena J.K."/>
        </authorList>
    </citation>
    <scope>NUCLEOTIDE SEQUENCE [LARGE SCALE GENOMIC DNA]</scope>
    <source>
        <strain evidence="11">DASCIFA01</strain>
        <tissue evidence="11">Testis</tissue>
    </source>
</reference>
<keyword evidence="3 6" id="KW-0378">Hydrolase</keyword>
<dbReference type="InterPro" id="IPR001254">
    <property type="entry name" value="Trypsin_dom"/>
</dbReference>
<dbReference type="FunFam" id="2.40.10.10:FF:000024">
    <property type="entry name" value="Serine protease 53"/>
    <property type="match status" value="1"/>
</dbReference>
<dbReference type="AlphaFoldDB" id="A0A498LI68"/>
<dbReference type="SMART" id="SM00201">
    <property type="entry name" value="SO"/>
    <property type="match status" value="3"/>
</dbReference>
<proteinExistence type="predicted"/>
<evidence type="ECO:0000313" key="12">
    <source>
        <dbReference type="Proteomes" id="UP000290572"/>
    </source>
</evidence>
<sequence length="963" mass="103902">MQEKRRIVKMWRLTCVSLALLLCAQGSLSQLNVCGQAPLNSRIVGGVDAFEGSWPWQVSLQSSNFGGHFCGGSLINSEWVLTAAHCLPGVTASSLLVYLGKRTQQGVNTYEISRNVISIIVHPSYDSQTSDNDIALLRLSSAVTFNDYIKPVCLAAQGSVFASGTSSWITGWGDIQSGVSLPAPGILQETMVPVVGNDQCNTLLGSGSVTSNMICAGLTEGGKDTCQGDSGGPMVSKQCLVWVQSGVTSWGYGCAEPNTPGVYTRVSHLTCYCNLNYFYCIACFYYLNYFDYLTGFYYFKNTYYFQTSTQSERCGERFDIRNRCNCNPRCRINCCRDYERQCSSLSQLNVCGQALLNSRIVGGVDAPDGSWPWQASLQRFGYHFCGGSLINNEYVLTAAHCLPGVSASSLRVYLGRRTQEGSNSNEVVRTVRTIIVHPYYNSNTNNNDIALLRLSSTVTFNNYIRPVCLAAQSSVFSAGTSSWITGWGDVQAGESLPSPGILQETVVPVVDNVQCNNLLGSGSVTSNMMCAGLLQGGKDTCQGDSGGPMVSRQCAMWVQSGITSWGYGCADPNSPGVYTRVSQYQTWITSKIGTNLPGFVTFNPPISCSPASLNSTSCKGRCNEKYNSTFHCNCNTNCNTNCCTDYQQRCASSLSQLSACGQAPLNTRIVGGVNAPDGSWPWQVSLHSTNFGGHICGGSLINNEYVLTAAHCLPGASASSLRVYLGRRTQGGSNPNEISRTVRTIIVHPYYNSNTNDNDIALLRLSSTVTFNNYIRPVCLAAQSSVFSAGTSSWITGWGDIRAGVSLPSPGILQETVVPVVDNVQCNNLLGSGSVTSNMMCAGLLQGGKDTCQGDSGGPMVSRQCTVWVQSGITSWGYGCADPNAPGVYTRVSQYQTWITSQIRTNLPGFVTFNPPTSCSSASLTSISCKGRCNEKYNSRFRCNCNTNCSKNCCTDYQQRCTM</sequence>
<dbReference type="PANTHER" id="PTHR24252:SF7">
    <property type="entry name" value="HYALIN"/>
    <property type="match status" value="1"/>
</dbReference>
<keyword evidence="11" id="KW-0472">Membrane</keyword>
<feature type="domain" description="SMB" evidence="9">
    <location>
        <begin position="614"/>
        <end position="655"/>
    </location>
</feature>
<dbReference type="Proteomes" id="UP000290572">
    <property type="component" value="Unassembled WGS sequence"/>
</dbReference>
<dbReference type="InterPro" id="IPR018114">
    <property type="entry name" value="TRYPSIN_HIS"/>
</dbReference>
<dbReference type="FunFam" id="2.40.10.10:FF:000057">
    <property type="entry name" value="Zgc:100868"/>
    <property type="match status" value="2"/>
</dbReference>
<dbReference type="InterPro" id="IPR001314">
    <property type="entry name" value="Peptidase_S1A"/>
</dbReference>
<evidence type="ECO:0000256" key="7">
    <source>
        <dbReference type="SAM" id="SignalP"/>
    </source>
</evidence>
<keyword evidence="4 6" id="KW-0720">Serine protease</keyword>
<dbReference type="GO" id="GO:0004252">
    <property type="term" value="F:serine-type endopeptidase activity"/>
    <property type="evidence" value="ECO:0007669"/>
    <property type="project" value="InterPro"/>
</dbReference>
<evidence type="ECO:0000259" key="8">
    <source>
        <dbReference type="PROSITE" id="PS50240"/>
    </source>
</evidence>
<dbReference type="STRING" id="84645.A0A498LI68"/>
<evidence type="ECO:0000313" key="10">
    <source>
        <dbReference type="EMBL" id="RXN07798.1"/>
    </source>
</evidence>
<dbReference type="PRINTS" id="PR00722">
    <property type="entry name" value="CHYMOTRYPSIN"/>
</dbReference>
<dbReference type="Pfam" id="PF00089">
    <property type="entry name" value="Trypsin"/>
    <property type="match status" value="3"/>
</dbReference>
<dbReference type="SUPFAM" id="SSF90188">
    <property type="entry name" value="Somatomedin B domain"/>
    <property type="match status" value="2"/>
</dbReference>
<evidence type="ECO:0000256" key="1">
    <source>
        <dbReference type="ARBA" id="ARBA00022670"/>
    </source>
</evidence>
<keyword evidence="5" id="KW-1015">Disulfide bond</keyword>
<comment type="caution">
    <text evidence="11">The sequence shown here is derived from an EMBL/GenBank/DDBJ whole genome shotgun (WGS) entry which is preliminary data.</text>
</comment>
<evidence type="ECO:0000313" key="11">
    <source>
        <dbReference type="EMBL" id="RXN08019.1"/>
    </source>
</evidence>
<dbReference type="EMBL" id="QBIY01013331">
    <property type="protein sequence ID" value="RXN08019.1"/>
    <property type="molecule type" value="Genomic_DNA"/>
</dbReference>
<dbReference type="PROSITE" id="PS50240">
    <property type="entry name" value="TRYPSIN_DOM"/>
    <property type="match status" value="3"/>
</dbReference>
<evidence type="ECO:0000256" key="4">
    <source>
        <dbReference type="ARBA" id="ARBA00022825"/>
    </source>
</evidence>
<dbReference type="PANTHER" id="PTHR24252">
    <property type="entry name" value="ACROSIN-RELATED"/>
    <property type="match status" value="1"/>
</dbReference>
<feature type="domain" description="SMB" evidence="9">
    <location>
        <begin position="925"/>
        <end position="963"/>
    </location>
</feature>
<dbReference type="InterPro" id="IPR001212">
    <property type="entry name" value="Somatomedin_B_dom"/>
</dbReference>
<keyword evidence="2 7" id="KW-0732">Signal</keyword>
<dbReference type="InterPro" id="IPR033116">
    <property type="entry name" value="TRYPSIN_SER"/>
</dbReference>
<dbReference type="InterPro" id="IPR009003">
    <property type="entry name" value="Peptidase_S1_PA"/>
</dbReference>
<dbReference type="InterPro" id="IPR036024">
    <property type="entry name" value="Somatomedin_B-like_dom_sf"/>
</dbReference>
<dbReference type="InterPro" id="IPR043504">
    <property type="entry name" value="Peptidase_S1_PA_chymotrypsin"/>
</dbReference>
<dbReference type="SMART" id="SM00020">
    <property type="entry name" value="Tryp_SPc"/>
    <property type="match status" value="3"/>
</dbReference>
<name>A0A498LI68_LABRO</name>
<evidence type="ECO:0000256" key="5">
    <source>
        <dbReference type="ARBA" id="ARBA00023157"/>
    </source>
</evidence>
<feature type="domain" description="SMB" evidence="9">
    <location>
        <begin position="306"/>
        <end position="346"/>
    </location>
</feature>
<dbReference type="CDD" id="cd00190">
    <property type="entry name" value="Tryp_SPc"/>
    <property type="match status" value="3"/>
</dbReference>